<evidence type="ECO:0000256" key="1">
    <source>
        <dbReference type="SAM" id="MobiDB-lite"/>
    </source>
</evidence>
<dbReference type="Gramene" id="BGIOSGA014604-TA">
    <property type="protein sequence ID" value="BGIOSGA014604-PA"/>
    <property type="gene ID" value="BGIOSGA014604"/>
</dbReference>
<dbReference type="EMBL" id="CM000129">
    <property type="protein sequence ID" value="EEC77753.1"/>
    <property type="molecule type" value="Genomic_DNA"/>
</dbReference>
<dbReference type="InterPro" id="IPR050592">
    <property type="entry name" value="GDSL_lipolytic_enzyme"/>
</dbReference>
<protein>
    <submittedName>
        <fullName evidence="2">Uncharacterized protein</fullName>
    </submittedName>
</protein>
<dbReference type="Proteomes" id="UP000007015">
    <property type="component" value="Chromosome 4"/>
</dbReference>
<gene>
    <name evidence="2" type="ORF">OsI_16878</name>
</gene>
<organism evidence="2 3">
    <name type="scientific">Oryza sativa subsp. indica</name>
    <name type="common">Rice</name>
    <dbReference type="NCBI Taxonomy" id="39946"/>
    <lineage>
        <taxon>Eukaryota</taxon>
        <taxon>Viridiplantae</taxon>
        <taxon>Streptophyta</taxon>
        <taxon>Embryophyta</taxon>
        <taxon>Tracheophyta</taxon>
        <taxon>Spermatophyta</taxon>
        <taxon>Magnoliopsida</taxon>
        <taxon>Liliopsida</taxon>
        <taxon>Poales</taxon>
        <taxon>Poaceae</taxon>
        <taxon>BOP clade</taxon>
        <taxon>Oryzoideae</taxon>
        <taxon>Oryzeae</taxon>
        <taxon>Oryzinae</taxon>
        <taxon>Oryza</taxon>
        <taxon>Oryza sativa</taxon>
    </lineage>
</organism>
<feature type="compositionally biased region" description="Low complexity" evidence="1">
    <location>
        <begin position="197"/>
        <end position="209"/>
    </location>
</feature>
<reference evidence="2 3" key="1">
    <citation type="journal article" date="2005" name="PLoS Biol.">
        <title>The genomes of Oryza sativa: a history of duplications.</title>
        <authorList>
            <person name="Yu J."/>
            <person name="Wang J."/>
            <person name="Lin W."/>
            <person name="Li S."/>
            <person name="Li H."/>
            <person name="Zhou J."/>
            <person name="Ni P."/>
            <person name="Dong W."/>
            <person name="Hu S."/>
            <person name="Zeng C."/>
            <person name="Zhang J."/>
            <person name="Zhang Y."/>
            <person name="Li R."/>
            <person name="Xu Z."/>
            <person name="Li S."/>
            <person name="Li X."/>
            <person name="Zheng H."/>
            <person name="Cong L."/>
            <person name="Lin L."/>
            <person name="Yin J."/>
            <person name="Geng J."/>
            <person name="Li G."/>
            <person name="Shi J."/>
            <person name="Liu J."/>
            <person name="Lv H."/>
            <person name="Li J."/>
            <person name="Wang J."/>
            <person name="Deng Y."/>
            <person name="Ran L."/>
            <person name="Shi X."/>
            <person name="Wang X."/>
            <person name="Wu Q."/>
            <person name="Li C."/>
            <person name="Ren X."/>
            <person name="Wang J."/>
            <person name="Wang X."/>
            <person name="Li D."/>
            <person name="Liu D."/>
            <person name="Zhang X."/>
            <person name="Ji Z."/>
            <person name="Zhao W."/>
            <person name="Sun Y."/>
            <person name="Zhang Z."/>
            <person name="Bao J."/>
            <person name="Han Y."/>
            <person name="Dong L."/>
            <person name="Ji J."/>
            <person name="Chen P."/>
            <person name="Wu S."/>
            <person name="Liu J."/>
            <person name="Xiao Y."/>
            <person name="Bu D."/>
            <person name="Tan J."/>
            <person name="Yang L."/>
            <person name="Ye C."/>
            <person name="Zhang J."/>
            <person name="Xu J."/>
            <person name="Zhou Y."/>
            <person name="Yu Y."/>
            <person name="Zhang B."/>
            <person name="Zhuang S."/>
            <person name="Wei H."/>
            <person name="Liu B."/>
            <person name="Lei M."/>
            <person name="Yu H."/>
            <person name="Li Y."/>
            <person name="Xu H."/>
            <person name="Wei S."/>
            <person name="He X."/>
            <person name="Fang L."/>
            <person name="Zhang Z."/>
            <person name="Zhang Y."/>
            <person name="Huang X."/>
            <person name="Su Z."/>
            <person name="Tong W."/>
            <person name="Li J."/>
            <person name="Tong Z."/>
            <person name="Li S."/>
            <person name="Ye J."/>
            <person name="Wang L."/>
            <person name="Fang L."/>
            <person name="Lei T."/>
            <person name="Chen C."/>
            <person name="Chen H."/>
            <person name="Xu Z."/>
            <person name="Li H."/>
            <person name="Huang H."/>
            <person name="Zhang F."/>
            <person name="Xu H."/>
            <person name="Li N."/>
            <person name="Zhao C."/>
            <person name="Li S."/>
            <person name="Dong L."/>
            <person name="Huang Y."/>
            <person name="Li L."/>
            <person name="Xi Y."/>
            <person name="Qi Q."/>
            <person name="Li W."/>
            <person name="Zhang B."/>
            <person name="Hu W."/>
            <person name="Zhang Y."/>
            <person name="Tian X."/>
            <person name="Jiao Y."/>
            <person name="Liang X."/>
            <person name="Jin J."/>
            <person name="Gao L."/>
            <person name="Zheng W."/>
            <person name="Hao B."/>
            <person name="Liu S."/>
            <person name="Wang W."/>
            <person name="Yuan L."/>
            <person name="Cao M."/>
            <person name="McDermott J."/>
            <person name="Samudrala R."/>
            <person name="Wang J."/>
            <person name="Wong G.K."/>
            <person name="Yang H."/>
        </authorList>
    </citation>
    <scope>NUCLEOTIDE SEQUENCE [LARGE SCALE GENOMIC DNA]</scope>
    <source>
        <strain evidence="3">cv. 93-11</strain>
    </source>
</reference>
<dbReference type="AlphaFoldDB" id="B8ASP7"/>
<dbReference type="STRING" id="39946.B8ASP7"/>
<evidence type="ECO:0000313" key="3">
    <source>
        <dbReference type="Proteomes" id="UP000007015"/>
    </source>
</evidence>
<accession>B8ASP7</accession>
<dbReference type="Gene3D" id="3.40.50.1110">
    <property type="entry name" value="SGNH hydrolase"/>
    <property type="match status" value="1"/>
</dbReference>
<feature type="region of interest" description="Disordered" evidence="1">
    <location>
        <begin position="132"/>
        <end position="209"/>
    </location>
</feature>
<dbReference type="PANTHER" id="PTHR45642">
    <property type="entry name" value="GDSL ESTERASE/LIPASE EXL3"/>
    <property type="match status" value="1"/>
</dbReference>
<sequence>MSHVVHMVHRLCCHERNSRLHGQAPRSGEHVLQPTESFTKFPQSVLPLWKELDYFKEYAARLRSFRGDDDAAEAATLSEALYTVSMGTNDFLVNYYAVARGQAAEYSTAAAYGDYLLGVAESFVRELHALGAGRPQGRTQRPPAHGLPPAGARHGERRRVHRRVQHRRRALQRRPPAPWRMSATAPCPRGSTGGGSPAPSASTCSAPAG</sequence>
<name>B8ASP7_ORYSI</name>
<dbReference type="PANTHER" id="PTHR45642:SF151">
    <property type="entry name" value="OS04G0547800 PROTEIN"/>
    <property type="match status" value="1"/>
</dbReference>
<proteinExistence type="predicted"/>
<evidence type="ECO:0000313" key="2">
    <source>
        <dbReference type="EMBL" id="EEC77753.1"/>
    </source>
</evidence>
<dbReference type="InterPro" id="IPR036514">
    <property type="entry name" value="SGNH_hydro_sf"/>
</dbReference>
<feature type="compositionally biased region" description="Basic residues" evidence="1">
    <location>
        <begin position="155"/>
        <end position="172"/>
    </location>
</feature>
<keyword evidence="3" id="KW-1185">Reference proteome</keyword>
<dbReference type="HOGENOM" id="CLU_1317323_0_0_1"/>